<proteinExistence type="predicted"/>
<dbReference type="InterPro" id="IPR026350">
    <property type="entry name" value="GxxExxY"/>
</dbReference>
<keyword evidence="2" id="KW-1185">Reference proteome</keyword>
<dbReference type="AlphaFoldDB" id="A0A5B9MLR5"/>
<dbReference type="Proteomes" id="UP000321353">
    <property type="component" value="Chromosome"/>
</dbReference>
<evidence type="ECO:0000313" key="1">
    <source>
        <dbReference type="EMBL" id="QEG02233.1"/>
    </source>
</evidence>
<evidence type="ECO:0008006" key="3">
    <source>
        <dbReference type="Google" id="ProtNLM"/>
    </source>
</evidence>
<accession>A0A5B9MLR5</accession>
<sequence>MEINEITGQIIDAAIKVHTHLGPGLLESAYEACLAYELRRRGLHVEVQVGLPVVYEDVKLDVGYRVDLLVNDLVIVELKSVEKMISLYDAQLSYLKLSERKIGLLINFNVTRLKDGIKRLAN</sequence>
<dbReference type="NCBIfam" id="TIGR04256">
    <property type="entry name" value="GxxExxY"/>
    <property type="match status" value="1"/>
</dbReference>
<gene>
    <name evidence="1" type="ORF">Mal15_63190</name>
</gene>
<dbReference type="RefSeq" id="WP_147871200.1">
    <property type="nucleotide sequence ID" value="NZ_CP036264.1"/>
</dbReference>
<dbReference type="EMBL" id="CP036264">
    <property type="protein sequence ID" value="QEG02233.1"/>
    <property type="molecule type" value="Genomic_DNA"/>
</dbReference>
<evidence type="ECO:0000313" key="2">
    <source>
        <dbReference type="Proteomes" id="UP000321353"/>
    </source>
</evidence>
<name>A0A5B9MLR5_9BACT</name>
<organism evidence="1 2">
    <name type="scientific">Stieleria maiorica</name>
    <dbReference type="NCBI Taxonomy" id="2795974"/>
    <lineage>
        <taxon>Bacteria</taxon>
        <taxon>Pseudomonadati</taxon>
        <taxon>Planctomycetota</taxon>
        <taxon>Planctomycetia</taxon>
        <taxon>Pirellulales</taxon>
        <taxon>Pirellulaceae</taxon>
        <taxon>Stieleria</taxon>
    </lineage>
</organism>
<reference evidence="1 2" key="1">
    <citation type="submission" date="2019-02" db="EMBL/GenBank/DDBJ databases">
        <title>Planctomycetal bacteria perform biofilm scaping via a novel small molecule.</title>
        <authorList>
            <person name="Jeske O."/>
            <person name="Boedeker C."/>
            <person name="Wiegand S."/>
            <person name="Breitling P."/>
            <person name="Kallscheuer N."/>
            <person name="Jogler M."/>
            <person name="Rohde M."/>
            <person name="Petersen J."/>
            <person name="Medema M.H."/>
            <person name="Surup F."/>
            <person name="Jogler C."/>
        </authorList>
    </citation>
    <scope>NUCLEOTIDE SEQUENCE [LARGE SCALE GENOMIC DNA]</scope>
    <source>
        <strain evidence="1 2">Mal15</strain>
    </source>
</reference>
<dbReference type="KEGG" id="smam:Mal15_63190"/>
<dbReference type="Pfam" id="PF13366">
    <property type="entry name" value="PDDEXK_3"/>
    <property type="match status" value="1"/>
</dbReference>
<protein>
    <recommendedName>
        <fullName evidence="3">GxxExxY protein</fullName>
    </recommendedName>
</protein>